<sequence>MTPASAHKPSPAFIAVSWAALLLGAVAYLIGLFNAQMALNEKGYYLT</sequence>
<protein>
    <submittedName>
        <fullName evidence="3">Inner membrane protein YiaA</fullName>
    </submittedName>
</protein>
<reference evidence="4" key="1">
    <citation type="journal article" date="2020" name="MBio">
        <title>Horizontal gene transfer to a defensive symbiont with a reduced genome amongst a multipartite beetle microbiome.</title>
        <authorList>
            <person name="Waterworth S.C."/>
            <person name="Florez L.V."/>
            <person name="Rees E.R."/>
            <person name="Hertweck C."/>
            <person name="Kaltenpoth M."/>
            <person name="Kwan J.C."/>
        </authorList>
    </citation>
    <scope>NUCLEOTIDE SEQUENCE [LARGE SCALE GENOMIC DNA]</scope>
</reference>
<dbReference type="Pfam" id="PF05360">
    <property type="entry name" value="YiaAB"/>
    <property type="match status" value="1"/>
</dbReference>
<dbReference type="PANTHER" id="PTHR37290">
    <property type="entry name" value="INNER MEMBRANE PROTEIN YIAA-RELATED"/>
    <property type="match status" value="1"/>
</dbReference>
<proteinExistence type="predicted"/>
<dbReference type="InterPro" id="IPR008024">
    <property type="entry name" value="YiaAB"/>
</dbReference>
<evidence type="ECO:0000256" key="1">
    <source>
        <dbReference type="SAM" id="Phobius"/>
    </source>
</evidence>
<dbReference type="InterPro" id="IPR038972">
    <property type="entry name" value="YiaA-like"/>
</dbReference>
<dbReference type="GO" id="GO:0005886">
    <property type="term" value="C:plasma membrane"/>
    <property type="evidence" value="ECO:0007669"/>
    <property type="project" value="TreeGrafter"/>
</dbReference>
<dbReference type="Proteomes" id="UP000487117">
    <property type="component" value="Unassembled WGS sequence"/>
</dbReference>
<keyword evidence="1" id="KW-1133">Transmembrane helix</keyword>
<evidence type="ECO:0000313" key="3">
    <source>
        <dbReference type="EMBL" id="KAF1014247.1"/>
    </source>
</evidence>
<evidence type="ECO:0000313" key="4">
    <source>
        <dbReference type="Proteomes" id="UP000487117"/>
    </source>
</evidence>
<comment type="caution">
    <text evidence="3">The sequence shown here is derived from an EMBL/GenBank/DDBJ whole genome shotgun (WGS) entry which is preliminary data.</text>
</comment>
<evidence type="ECO:0000259" key="2">
    <source>
        <dbReference type="Pfam" id="PF05360"/>
    </source>
</evidence>
<accession>A0A7V8JL57</accession>
<dbReference type="PANTHER" id="PTHR37290:SF1">
    <property type="entry name" value="INNER MEMBRANE PROTEIN YIAA"/>
    <property type="match status" value="1"/>
</dbReference>
<dbReference type="GO" id="GO:0006974">
    <property type="term" value="P:DNA damage response"/>
    <property type="evidence" value="ECO:0007669"/>
    <property type="project" value="TreeGrafter"/>
</dbReference>
<feature type="domain" description="YiaAB two helix" evidence="2">
    <location>
        <begin position="13"/>
        <end position="47"/>
    </location>
</feature>
<organism evidence="3 4">
    <name type="scientific">Stenotrophomonas maltophilia</name>
    <name type="common">Pseudomonas maltophilia</name>
    <name type="synonym">Xanthomonas maltophilia</name>
    <dbReference type="NCBI Taxonomy" id="40324"/>
    <lineage>
        <taxon>Bacteria</taxon>
        <taxon>Pseudomonadati</taxon>
        <taxon>Pseudomonadota</taxon>
        <taxon>Gammaproteobacteria</taxon>
        <taxon>Lysobacterales</taxon>
        <taxon>Lysobacteraceae</taxon>
        <taxon>Stenotrophomonas</taxon>
        <taxon>Stenotrophomonas maltophilia group</taxon>
    </lineage>
</organism>
<dbReference type="EMBL" id="WNDS01000004">
    <property type="protein sequence ID" value="KAF1014247.1"/>
    <property type="molecule type" value="Genomic_DNA"/>
</dbReference>
<name>A0A7V8JL57_STEMA</name>
<dbReference type="AlphaFoldDB" id="A0A7V8JL57"/>
<gene>
    <name evidence="3" type="primary">yiaA_2</name>
    <name evidence="3" type="ORF">GAK31_03271</name>
</gene>
<keyword evidence="1" id="KW-0812">Transmembrane</keyword>
<keyword evidence="1" id="KW-0472">Membrane</keyword>
<feature type="transmembrane region" description="Helical" evidence="1">
    <location>
        <begin position="12"/>
        <end position="33"/>
    </location>
</feature>